<dbReference type="InterPro" id="IPR042089">
    <property type="entry name" value="Peptidase_M13_dom_2"/>
</dbReference>
<dbReference type="PANTHER" id="PTHR11733">
    <property type="entry name" value="ZINC METALLOPROTEASE FAMILY M13 NEPRILYSIN-RELATED"/>
    <property type="match status" value="1"/>
</dbReference>
<dbReference type="PANTHER" id="PTHR11733:SF240">
    <property type="entry name" value="GH14155P-RELATED"/>
    <property type="match status" value="1"/>
</dbReference>
<comment type="cofactor">
    <cofactor evidence="1">
        <name>Zn(2+)</name>
        <dbReference type="ChEBI" id="CHEBI:29105"/>
    </cofactor>
</comment>
<reference evidence="10 11" key="1">
    <citation type="submission" date="2022-05" db="EMBL/GenBank/DDBJ databases">
        <authorList>
            <consortium name="Genoscope - CEA"/>
            <person name="William W."/>
        </authorList>
    </citation>
    <scope>NUCLEOTIDE SEQUENCE [LARGE SCALE GENOMIC DNA]</scope>
</reference>
<dbReference type="SUPFAM" id="SSF55486">
    <property type="entry name" value="Metalloproteases ('zincins'), catalytic domain"/>
    <property type="match status" value="1"/>
</dbReference>
<keyword evidence="7" id="KW-0472">Membrane</keyword>
<keyword evidence="4" id="KW-0378">Hydrolase</keyword>
<evidence type="ECO:0000256" key="1">
    <source>
        <dbReference type="ARBA" id="ARBA00001947"/>
    </source>
</evidence>
<dbReference type="Gene3D" id="3.40.390.10">
    <property type="entry name" value="Collagenase (Catalytic Domain)"/>
    <property type="match status" value="1"/>
</dbReference>
<keyword evidence="11" id="KW-1185">Reference proteome</keyword>
<dbReference type="Pfam" id="PF01431">
    <property type="entry name" value="Peptidase_M13"/>
    <property type="match status" value="1"/>
</dbReference>
<dbReference type="Pfam" id="PF05649">
    <property type="entry name" value="Peptidase_M13_N"/>
    <property type="match status" value="1"/>
</dbReference>
<dbReference type="InterPro" id="IPR018497">
    <property type="entry name" value="Peptidase_M13_C"/>
</dbReference>
<sequence>MPVLGKRAADDTVDLVDDRQVGFKLAKFCGKYRLRLLVGLLIFLVIAGIVFAVAWILTRPPKICKTALCYEISKDISNQLNKSVDPCNDFYSYACGGFFRSHKLGANESYVDSSSIVYNDNLKVLRSALQNSSFNYSQSLSIKKTIKIYNSCLNTTAINNRGKDPLVKLIEKYGGWTVTNTKRSNVLLEELMGRVLRELNVQTLLKVVVVTDLYDSNKHILNIIPSQLGMRPGYYKNKSENVKIQKAYKTYMRRIGILLGGDPSTVKDRMDEIYDLEKKLAKAYEADTVSEDLVEIVQQYHRSGRTVDSLDKTLEDFSDESGFTTHFMQNFLNAAFSHQGKKFNSNDDVVYQDKVEGEAPIFKSIYDTISSYNSRSYIVKNYIMWQVVSNYIQSMPDGFVKAALQFDETVVGKIEYQRWSACIQELMVPMDMTVARMFVDAHFDENSKSTVKDMTTRVRKSFINNLKSQDWMDKNTKDAAREKANAMKEDVGYPSFIKDDSKLDALYAMLNVSDDFFDNTLALNKMVVQKNLGMLGQQVDRDKWPDGPAEVNAYYNDQQNRIVFLAGILQSPFYKKNYPKYFNYGSLGMVVGHELTHGFDAGGRLYDKDGNLKDWWSRNSTWNFNSRASCLVYQYNSYEVFGHNINGEQTLNENIADNGGVKLAYEAYKSWVSDNEKEGQLPDLNLSVDQLFFIGVATPWCSVYKKKAALSQLRTDPHSYDKYRVIGSLSNFERFSKAFSCSSSKEMNRGEDRCAVW</sequence>
<evidence type="ECO:0000256" key="4">
    <source>
        <dbReference type="ARBA" id="ARBA00022801"/>
    </source>
</evidence>
<protein>
    <submittedName>
        <fullName evidence="10">Uncharacterized protein</fullName>
    </submittedName>
</protein>
<dbReference type="CDD" id="cd08662">
    <property type="entry name" value="M13"/>
    <property type="match status" value="1"/>
</dbReference>
<dbReference type="Proteomes" id="UP001159405">
    <property type="component" value="Unassembled WGS sequence"/>
</dbReference>
<gene>
    <name evidence="10" type="ORF">PLOB_00005251</name>
</gene>
<evidence type="ECO:0000256" key="2">
    <source>
        <dbReference type="ARBA" id="ARBA00022670"/>
    </source>
</evidence>
<evidence type="ECO:0000256" key="5">
    <source>
        <dbReference type="ARBA" id="ARBA00022833"/>
    </source>
</evidence>
<accession>A0ABN8QGR4</accession>
<keyword evidence="2" id="KW-0645">Protease</keyword>
<dbReference type="PRINTS" id="PR00786">
    <property type="entry name" value="NEPRILYSIN"/>
</dbReference>
<evidence type="ECO:0000313" key="11">
    <source>
        <dbReference type="Proteomes" id="UP001159405"/>
    </source>
</evidence>
<evidence type="ECO:0000256" key="7">
    <source>
        <dbReference type="SAM" id="Phobius"/>
    </source>
</evidence>
<keyword evidence="5" id="KW-0862">Zinc</keyword>
<keyword evidence="7" id="KW-0812">Transmembrane</keyword>
<dbReference type="InterPro" id="IPR000718">
    <property type="entry name" value="Peptidase_M13"/>
</dbReference>
<dbReference type="Gene3D" id="1.10.1380.10">
    <property type="entry name" value="Neutral endopeptidase , domain2"/>
    <property type="match status" value="1"/>
</dbReference>
<feature type="domain" description="Peptidase M13 N-terminal" evidence="9">
    <location>
        <begin position="86"/>
        <end position="494"/>
    </location>
</feature>
<dbReference type="InterPro" id="IPR008753">
    <property type="entry name" value="Peptidase_M13_N"/>
</dbReference>
<evidence type="ECO:0000256" key="6">
    <source>
        <dbReference type="ARBA" id="ARBA00023049"/>
    </source>
</evidence>
<evidence type="ECO:0000259" key="9">
    <source>
        <dbReference type="Pfam" id="PF05649"/>
    </source>
</evidence>
<evidence type="ECO:0000313" key="10">
    <source>
        <dbReference type="EMBL" id="CAH3162052.1"/>
    </source>
</evidence>
<evidence type="ECO:0000259" key="8">
    <source>
        <dbReference type="Pfam" id="PF01431"/>
    </source>
</evidence>
<keyword evidence="7" id="KW-1133">Transmembrane helix</keyword>
<comment type="caution">
    <text evidence="10">The sequence shown here is derived from an EMBL/GenBank/DDBJ whole genome shotgun (WGS) entry which is preliminary data.</text>
</comment>
<organism evidence="10 11">
    <name type="scientific">Porites lobata</name>
    <dbReference type="NCBI Taxonomy" id="104759"/>
    <lineage>
        <taxon>Eukaryota</taxon>
        <taxon>Metazoa</taxon>
        <taxon>Cnidaria</taxon>
        <taxon>Anthozoa</taxon>
        <taxon>Hexacorallia</taxon>
        <taxon>Scleractinia</taxon>
        <taxon>Fungiina</taxon>
        <taxon>Poritidae</taxon>
        <taxon>Porites</taxon>
    </lineage>
</organism>
<evidence type="ECO:0000256" key="3">
    <source>
        <dbReference type="ARBA" id="ARBA00022723"/>
    </source>
</evidence>
<dbReference type="EMBL" id="CALNXK010000122">
    <property type="protein sequence ID" value="CAH3162052.1"/>
    <property type="molecule type" value="Genomic_DNA"/>
</dbReference>
<proteinExistence type="predicted"/>
<dbReference type="InterPro" id="IPR024079">
    <property type="entry name" value="MetalloPept_cat_dom_sf"/>
</dbReference>
<keyword evidence="3" id="KW-0479">Metal-binding</keyword>
<keyword evidence="6" id="KW-0482">Metalloprotease</keyword>
<dbReference type="PROSITE" id="PS51885">
    <property type="entry name" value="NEPRILYSIN"/>
    <property type="match status" value="1"/>
</dbReference>
<feature type="domain" description="Peptidase M13 C-terminal" evidence="8">
    <location>
        <begin position="552"/>
        <end position="751"/>
    </location>
</feature>
<name>A0ABN8QGR4_9CNID</name>
<feature type="transmembrane region" description="Helical" evidence="7">
    <location>
        <begin position="34"/>
        <end position="57"/>
    </location>
</feature>